<keyword evidence="2" id="KW-1185">Reference proteome</keyword>
<dbReference type="Gene3D" id="1.20.1270.60">
    <property type="entry name" value="Arfaptin homology (AH) domain/BAR domain"/>
    <property type="match status" value="1"/>
</dbReference>
<comment type="caution">
    <text evidence="1">The sequence shown here is derived from an EMBL/GenBank/DDBJ whole genome shotgun (WGS) entry which is preliminary data.</text>
</comment>
<organism evidence="1 2">
    <name type="scientific">Anabarilius grahami</name>
    <name type="common">Kanglang fish</name>
    <name type="synonym">Barilius grahami</name>
    <dbReference type="NCBI Taxonomy" id="495550"/>
    <lineage>
        <taxon>Eukaryota</taxon>
        <taxon>Metazoa</taxon>
        <taxon>Chordata</taxon>
        <taxon>Craniata</taxon>
        <taxon>Vertebrata</taxon>
        <taxon>Euteleostomi</taxon>
        <taxon>Actinopterygii</taxon>
        <taxon>Neopterygii</taxon>
        <taxon>Teleostei</taxon>
        <taxon>Ostariophysi</taxon>
        <taxon>Cypriniformes</taxon>
        <taxon>Xenocyprididae</taxon>
        <taxon>Xenocypridinae</taxon>
        <taxon>Xenocypridinae incertae sedis</taxon>
        <taxon>Anabarilius</taxon>
    </lineage>
</organism>
<proteinExistence type="predicted"/>
<reference evidence="1 2" key="1">
    <citation type="submission" date="2018-10" db="EMBL/GenBank/DDBJ databases">
        <title>Genome assembly for a Yunnan-Guizhou Plateau 3E fish, Anabarilius grahami (Regan), and its evolutionary and genetic applications.</title>
        <authorList>
            <person name="Jiang W."/>
        </authorList>
    </citation>
    <scope>NUCLEOTIDE SEQUENCE [LARGE SCALE GENOMIC DNA]</scope>
    <source>
        <strain evidence="1">AG-KIZ</strain>
        <tissue evidence="1">Muscle</tissue>
    </source>
</reference>
<dbReference type="AlphaFoldDB" id="A0A3N0YWZ7"/>
<dbReference type="EMBL" id="RJVU01019434">
    <property type="protein sequence ID" value="ROL50630.1"/>
    <property type="molecule type" value="Genomic_DNA"/>
</dbReference>
<dbReference type="Proteomes" id="UP000281406">
    <property type="component" value="Unassembled WGS sequence"/>
</dbReference>
<dbReference type="InterPro" id="IPR027267">
    <property type="entry name" value="AH/BAR_dom_sf"/>
</dbReference>
<gene>
    <name evidence="1" type="ORF">DPX16_14874</name>
</gene>
<evidence type="ECO:0000313" key="2">
    <source>
        <dbReference type="Proteomes" id="UP000281406"/>
    </source>
</evidence>
<accession>A0A3N0YWZ7</accession>
<sequence length="73" mass="8416">MIYRLLARIQSKPLCLWVFPPNKLFFFFFLSFRTTIIVTSSFLDAFQKVADIATGTRGCLSSDRNEESSQSRT</sequence>
<protein>
    <submittedName>
        <fullName evidence="1">Uncharacterized protein</fullName>
    </submittedName>
</protein>
<dbReference type="OrthoDB" id="10061327at2759"/>
<evidence type="ECO:0000313" key="1">
    <source>
        <dbReference type="EMBL" id="ROL50630.1"/>
    </source>
</evidence>
<name>A0A3N0YWZ7_ANAGA</name>